<accession>A0A3P1V792</accession>
<dbReference type="AlphaFoldDB" id="A0A3P1V792"/>
<dbReference type="OrthoDB" id="8953821at2"/>
<feature type="transmembrane region" description="Helical" evidence="8">
    <location>
        <begin position="336"/>
        <end position="361"/>
    </location>
</feature>
<feature type="transmembrane region" description="Helical" evidence="8">
    <location>
        <begin position="177"/>
        <end position="197"/>
    </location>
</feature>
<feature type="transmembrane region" description="Helical" evidence="8">
    <location>
        <begin position="311"/>
        <end position="330"/>
    </location>
</feature>
<feature type="transmembrane region" description="Helical" evidence="8">
    <location>
        <begin position="142"/>
        <end position="165"/>
    </location>
</feature>
<gene>
    <name evidence="10" type="ORF">EII10_04365</name>
</gene>
<dbReference type="InterPro" id="IPR020846">
    <property type="entry name" value="MFS_dom"/>
</dbReference>
<dbReference type="InterPro" id="IPR036259">
    <property type="entry name" value="MFS_trans_sf"/>
</dbReference>
<dbReference type="GO" id="GO:0022857">
    <property type="term" value="F:transmembrane transporter activity"/>
    <property type="evidence" value="ECO:0007669"/>
    <property type="project" value="InterPro"/>
</dbReference>
<dbReference type="Gene3D" id="1.20.1250.20">
    <property type="entry name" value="MFS general substrate transporter like domains"/>
    <property type="match status" value="2"/>
</dbReference>
<feature type="transmembrane region" description="Helical" evidence="8">
    <location>
        <begin position="44"/>
        <end position="68"/>
    </location>
</feature>
<dbReference type="Proteomes" id="UP000271272">
    <property type="component" value="Unassembled WGS sequence"/>
</dbReference>
<reference evidence="10 11" key="1">
    <citation type="submission" date="2018-11" db="EMBL/GenBank/DDBJ databases">
        <title>Genomes From Bacteria Associated with the Canine Oral Cavity: a Test Case for Automated Genome-Based Taxonomic Assignment.</title>
        <authorList>
            <person name="Coil D.A."/>
            <person name="Jospin G."/>
            <person name="Darling A.E."/>
            <person name="Wallis C."/>
            <person name="Davis I.J."/>
            <person name="Harris S."/>
            <person name="Eisen J.A."/>
            <person name="Holcombe L.J."/>
            <person name="O'Flynn C."/>
        </authorList>
    </citation>
    <scope>NUCLEOTIDE SEQUENCE [LARGE SCALE GENOMIC DNA]</scope>
    <source>
        <strain evidence="10 11">OH5050</strain>
    </source>
</reference>
<feature type="region of interest" description="Disordered" evidence="7">
    <location>
        <begin position="442"/>
        <end position="477"/>
    </location>
</feature>
<evidence type="ECO:0000256" key="2">
    <source>
        <dbReference type="ARBA" id="ARBA00022448"/>
    </source>
</evidence>
<evidence type="ECO:0000256" key="8">
    <source>
        <dbReference type="SAM" id="Phobius"/>
    </source>
</evidence>
<feature type="domain" description="Major facilitator superfamily (MFS) profile" evidence="9">
    <location>
        <begin position="8"/>
        <end position="431"/>
    </location>
</feature>
<comment type="caution">
    <text evidence="10">The sequence shown here is derived from an EMBL/GenBank/DDBJ whole genome shotgun (WGS) entry which is preliminary data.</text>
</comment>
<evidence type="ECO:0000256" key="1">
    <source>
        <dbReference type="ARBA" id="ARBA00004651"/>
    </source>
</evidence>
<evidence type="ECO:0000256" key="7">
    <source>
        <dbReference type="SAM" id="MobiDB-lite"/>
    </source>
</evidence>
<evidence type="ECO:0000313" key="10">
    <source>
        <dbReference type="EMBL" id="RRD30011.1"/>
    </source>
</evidence>
<evidence type="ECO:0000259" key="9">
    <source>
        <dbReference type="PROSITE" id="PS50850"/>
    </source>
</evidence>
<dbReference type="EMBL" id="RQZC01000004">
    <property type="protein sequence ID" value="RRD30011.1"/>
    <property type="molecule type" value="Genomic_DNA"/>
</dbReference>
<keyword evidence="4 8" id="KW-0812">Transmembrane</keyword>
<keyword evidence="2" id="KW-0813">Transport</keyword>
<feature type="transmembrane region" description="Helical" evidence="8">
    <location>
        <begin position="278"/>
        <end position="299"/>
    </location>
</feature>
<dbReference type="PANTHER" id="PTHR43045:SF4">
    <property type="entry name" value="TRANSPORTER YDFJ-RELATED"/>
    <property type="match status" value="1"/>
</dbReference>
<feature type="transmembrane region" description="Helical" evidence="8">
    <location>
        <begin position="80"/>
        <end position="101"/>
    </location>
</feature>
<keyword evidence="3" id="KW-1003">Cell membrane</keyword>
<protein>
    <submittedName>
        <fullName evidence="10">MFS transporter</fullName>
    </submittedName>
</protein>
<feature type="compositionally biased region" description="Basic and acidic residues" evidence="7">
    <location>
        <begin position="442"/>
        <end position="456"/>
    </location>
</feature>
<name>A0A3P1V792_9ACTO</name>
<evidence type="ECO:0000256" key="5">
    <source>
        <dbReference type="ARBA" id="ARBA00022989"/>
    </source>
</evidence>
<evidence type="ECO:0000256" key="3">
    <source>
        <dbReference type="ARBA" id="ARBA00022475"/>
    </source>
</evidence>
<keyword evidence="11" id="KW-1185">Reference proteome</keyword>
<feature type="transmembrane region" description="Helical" evidence="8">
    <location>
        <begin position="373"/>
        <end position="391"/>
    </location>
</feature>
<keyword evidence="6 8" id="KW-0472">Membrane</keyword>
<dbReference type="PROSITE" id="PS50850">
    <property type="entry name" value="MFS"/>
    <property type="match status" value="1"/>
</dbReference>
<evidence type="ECO:0000313" key="11">
    <source>
        <dbReference type="Proteomes" id="UP000271272"/>
    </source>
</evidence>
<organism evidence="10 11">
    <name type="scientific">Actinomyces bowdenii</name>
    <dbReference type="NCBI Taxonomy" id="131109"/>
    <lineage>
        <taxon>Bacteria</taxon>
        <taxon>Bacillati</taxon>
        <taxon>Actinomycetota</taxon>
        <taxon>Actinomycetes</taxon>
        <taxon>Actinomycetales</taxon>
        <taxon>Actinomycetaceae</taxon>
        <taxon>Actinomyces</taxon>
    </lineage>
</organism>
<keyword evidence="5 8" id="KW-1133">Transmembrane helix</keyword>
<comment type="subcellular location">
    <subcellularLocation>
        <location evidence="1">Cell membrane</location>
        <topology evidence="1">Multi-pass membrane protein</topology>
    </subcellularLocation>
</comment>
<dbReference type="SUPFAM" id="SSF103473">
    <property type="entry name" value="MFS general substrate transporter"/>
    <property type="match status" value="1"/>
</dbReference>
<dbReference type="InterPro" id="IPR011701">
    <property type="entry name" value="MFS"/>
</dbReference>
<dbReference type="GO" id="GO:0005886">
    <property type="term" value="C:plasma membrane"/>
    <property type="evidence" value="ECO:0007669"/>
    <property type="project" value="UniProtKB-SubCell"/>
</dbReference>
<feature type="transmembrane region" description="Helical" evidence="8">
    <location>
        <begin position="245"/>
        <end position="266"/>
    </location>
</feature>
<feature type="transmembrane region" description="Helical" evidence="8">
    <location>
        <begin position="107"/>
        <end position="130"/>
    </location>
</feature>
<evidence type="ECO:0000256" key="4">
    <source>
        <dbReference type="ARBA" id="ARBA00022692"/>
    </source>
</evidence>
<sequence length="477" mass="49149">MPPQGRAALRAGVVGNWVDNLHVFAPLMALAPALPELAGPGQELGAGALIVVAMLLGRPVGGVLLGRVSDRLGRTRTTRLAIAGTAVCSLLIAVLPGYQVLGAGTMAAILALRLAGGVFVAGEYSAAIPLAMEWSPGQRRGLMSGAILSMAPLAQATIAFATAGLLRLLGPQAYAAWGWRLVFAAGGLASLSMLAYYSHRVVDAPIFHRQWAQAGSGAQQWPERSGSPGRRRLRALIHGPWAPRFWQCMVLMTGLWCLTVTAVLLLSARLPGLTGLSAAEASVAMGAASVAQAAAMAWAGHLSTLVGRRRLLMAWGAVAGAVGPVAWWWAAGATTLARAALVASLTQVVTVAAYGPVAAYLSERFPTTVRSTGYGSAYSLSLIIPSLYPVYLPALEAWAGPRTALTGLMALGGALVILGARLGPALSGEQIRADLDRAALGADHADGADGSRRGARDPVGPGRSPSSLHIFGPGRDQ</sequence>
<dbReference type="PANTHER" id="PTHR43045">
    <property type="entry name" value="SHIKIMATE TRANSPORTER"/>
    <property type="match status" value="1"/>
</dbReference>
<evidence type="ECO:0000256" key="6">
    <source>
        <dbReference type="ARBA" id="ARBA00023136"/>
    </source>
</evidence>
<proteinExistence type="predicted"/>
<dbReference type="Pfam" id="PF07690">
    <property type="entry name" value="MFS_1"/>
    <property type="match status" value="1"/>
</dbReference>
<feature type="transmembrane region" description="Helical" evidence="8">
    <location>
        <begin position="403"/>
        <end position="422"/>
    </location>
</feature>